<dbReference type="EMBL" id="MLAK01000720">
    <property type="protein sequence ID" value="OHT06610.1"/>
    <property type="molecule type" value="Genomic_DNA"/>
</dbReference>
<accession>A0A1J4K6L3</accession>
<dbReference type="InterPro" id="IPR011989">
    <property type="entry name" value="ARM-like"/>
</dbReference>
<comment type="caution">
    <text evidence="1">The sequence shown here is derived from an EMBL/GenBank/DDBJ whole genome shotgun (WGS) entry which is preliminary data.</text>
</comment>
<dbReference type="SUPFAM" id="SSF48371">
    <property type="entry name" value="ARM repeat"/>
    <property type="match status" value="1"/>
</dbReference>
<evidence type="ECO:0000313" key="2">
    <source>
        <dbReference type="Proteomes" id="UP000179807"/>
    </source>
</evidence>
<dbReference type="AlphaFoldDB" id="A0A1J4K6L3"/>
<reference evidence="1" key="1">
    <citation type="submission" date="2016-10" db="EMBL/GenBank/DDBJ databases">
        <authorList>
            <person name="Benchimol M."/>
            <person name="Almeida L.G."/>
            <person name="Vasconcelos A.T."/>
            <person name="Perreira-Neves A."/>
            <person name="Rosa I.A."/>
            <person name="Tasca T."/>
            <person name="Bogo M.R."/>
            <person name="de Souza W."/>
        </authorList>
    </citation>
    <scope>NUCLEOTIDE SEQUENCE [LARGE SCALE GENOMIC DNA]</scope>
    <source>
        <strain evidence="1">K</strain>
    </source>
</reference>
<dbReference type="Gene3D" id="1.25.10.10">
    <property type="entry name" value="Leucine-rich Repeat Variant"/>
    <property type="match status" value="1"/>
</dbReference>
<name>A0A1J4K6L3_9EUKA</name>
<gene>
    <name evidence="1" type="ORF">TRFO_25278</name>
</gene>
<sequence length="567" mass="65333">MIEYKASFQNNTNKFQQIIEYLNEIENNINNGPPKELTPTLYHSFYHELPLFLKQLNPQYEQPDAVLNAIQAFYQFSRYNPKDKVARLILNSGALEKLLSLNSDYRVMVYHILNEITTASHEVVIEIIQKGALGFCLDDFFTFDPTINEFVLKIFLNMVKSSFLARALVYSTGIFHVFLQKIENNPAVPLKMLHFISELILVFCCFGPSRGIPLFADEFLNQPSNEVSLNNWNTIMENYFLANIFNRDYFIEFLENGATFISGSPIAIILSNLMKYDKDQTIQMNVLRSFRYLASRDAQVKPYDLCQFLLKGPLNFVSYASFCIESKVIPLIDLAIKDLICIYSPFHISPDRLVSKDAVDFIFALLKNNNTEKLGTIIIKNAALALNNIIASFPNRDLFEDDEEKEILEKLDLIVSYLHNSPFNVQCGMLWLYLNLVSNYIQIEGFLTSFKNNLDIIVDIGSSFPDESLVLMIMRCLKRIFDYDERKTGSSKLQDLFDGVGGFSMISLFWESKNAEIAHKAEKFYDKYICPDLQLNVDLNPENNTGNNDDDKYDDDDDDYASFWIND</sequence>
<dbReference type="VEuPathDB" id="TrichDB:TRFO_25278"/>
<evidence type="ECO:0000313" key="1">
    <source>
        <dbReference type="EMBL" id="OHT06610.1"/>
    </source>
</evidence>
<dbReference type="InterPro" id="IPR016024">
    <property type="entry name" value="ARM-type_fold"/>
</dbReference>
<dbReference type="RefSeq" id="XP_068359746.1">
    <property type="nucleotide sequence ID" value="XM_068504253.1"/>
</dbReference>
<dbReference type="Proteomes" id="UP000179807">
    <property type="component" value="Unassembled WGS sequence"/>
</dbReference>
<protein>
    <submittedName>
        <fullName evidence="1">Uncharacterized protein</fullName>
    </submittedName>
</protein>
<organism evidence="1 2">
    <name type="scientific">Tritrichomonas foetus</name>
    <dbReference type="NCBI Taxonomy" id="1144522"/>
    <lineage>
        <taxon>Eukaryota</taxon>
        <taxon>Metamonada</taxon>
        <taxon>Parabasalia</taxon>
        <taxon>Tritrichomonadida</taxon>
        <taxon>Tritrichomonadidae</taxon>
        <taxon>Tritrichomonas</taxon>
    </lineage>
</organism>
<proteinExistence type="predicted"/>
<dbReference type="GeneID" id="94838957"/>
<keyword evidence="2" id="KW-1185">Reference proteome</keyword>